<comment type="caution">
    <text evidence="1">The sequence shown here is derived from an EMBL/GenBank/DDBJ whole genome shotgun (WGS) entry which is preliminary data.</text>
</comment>
<dbReference type="GO" id="GO:0019748">
    <property type="term" value="P:secondary metabolic process"/>
    <property type="evidence" value="ECO:0007669"/>
    <property type="project" value="InterPro"/>
</dbReference>
<sequence>MRIPRTLADSHEQFFGAAGRAWIAALPALADASLRRWDLTPDGPPGHGAVALVLPVRRADGTPAVLKLQPADDETGGEPAALRAWAGRGAVRLLEHDPGTGTMLLQRLDAGRSLGVLPDDLRALRILTGLMADLHAVPPPAGLRRLGDVAADLLARVPAAVARVGDPTLIRRCAAAVADLVDEPGDRLLHWDLHYDNVLAALDDPDRWLAIDPKPLVGDPGFDLLAALHNRWDDVVATGDVPRAVRRRFDLMTEILHLDRQRAVGWTLARILQNEVWLAEGGDLWSSGPDRAIAAALAGPAPGLAGPAQG</sequence>
<keyword evidence="2" id="KW-1185">Reference proteome</keyword>
<evidence type="ECO:0000313" key="2">
    <source>
        <dbReference type="Proteomes" id="UP000635606"/>
    </source>
</evidence>
<accession>A0A8J4A2E1</accession>
<gene>
    <name evidence="1" type="ORF">Voc01_084650</name>
</gene>
<name>A0A8J4A2E1_9ACTN</name>
<dbReference type="InterPro" id="IPR006748">
    <property type="entry name" value="NH2Glyco/OHUrea_AB-resist_kin"/>
</dbReference>
<protein>
    <submittedName>
        <fullName evidence="1">Hydroxyurea phosphotransferase</fullName>
    </submittedName>
</protein>
<dbReference type="Pfam" id="PF04655">
    <property type="entry name" value="APH_6_hur"/>
    <property type="match status" value="1"/>
</dbReference>
<proteinExistence type="predicted"/>
<organism evidence="1 2">
    <name type="scientific">Virgisporangium ochraceum</name>
    <dbReference type="NCBI Taxonomy" id="65505"/>
    <lineage>
        <taxon>Bacteria</taxon>
        <taxon>Bacillati</taxon>
        <taxon>Actinomycetota</taxon>
        <taxon>Actinomycetes</taxon>
        <taxon>Micromonosporales</taxon>
        <taxon>Micromonosporaceae</taxon>
        <taxon>Virgisporangium</taxon>
    </lineage>
</organism>
<dbReference type="InterPro" id="IPR011009">
    <property type="entry name" value="Kinase-like_dom_sf"/>
</dbReference>
<dbReference type="RefSeq" id="WP_203933372.1">
    <property type="nucleotide sequence ID" value="NZ_BOPH01000118.1"/>
</dbReference>
<dbReference type="SUPFAM" id="SSF56112">
    <property type="entry name" value="Protein kinase-like (PK-like)"/>
    <property type="match status" value="1"/>
</dbReference>
<dbReference type="Proteomes" id="UP000635606">
    <property type="component" value="Unassembled WGS sequence"/>
</dbReference>
<reference evidence="1" key="1">
    <citation type="submission" date="2021-01" db="EMBL/GenBank/DDBJ databases">
        <title>Whole genome shotgun sequence of Virgisporangium ochraceum NBRC 16418.</title>
        <authorList>
            <person name="Komaki H."/>
            <person name="Tamura T."/>
        </authorList>
    </citation>
    <scope>NUCLEOTIDE SEQUENCE</scope>
    <source>
        <strain evidence="1">NBRC 16418</strain>
    </source>
</reference>
<dbReference type="AlphaFoldDB" id="A0A8J4A2E1"/>
<dbReference type="GO" id="GO:0016773">
    <property type="term" value="F:phosphotransferase activity, alcohol group as acceptor"/>
    <property type="evidence" value="ECO:0007669"/>
    <property type="project" value="InterPro"/>
</dbReference>
<dbReference type="EMBL" id="BOPH01000118">
    <property type="protein sequence ID" value="GIJ73548.1"/>
    <property type="molecule type" value="Genomic_DNA"/>
</dbReference>
<evidence type="ECO:0000313" key="1">
    <source>
        <dbReference type="EMBL" id="GIJ73548.1"/>
    </source>
</evidence>